<evidence type="ECO:0000256" key="1">
    <source>
        <dbReference type="SAM" id="MobiDB-lite"/>
    </source>
</evidence>
<keyword evidence="4" id="KW-1185">Reference proteome</keyword>
<name>A0A4S8L360_DENBC</name>
<evidence type="ECO:0000259" key="2">
    <source>
        <dbReference type="PROSITE" id="PS50879"/>
    </source>
</evidence>
<sequence>MIARQFQFSSLHVLHDSYHQGSLPSLLPDWEHDLKTPTQITPFATSAADSASLVASDDSPSFHRLMLVFTDGACLNNGKRATDEPGAGAKRGSSSLSLTKVGIGAAAGHAIESEQRSKPVNDTLDPDMLGTNQRAELFGALEDLD</sequence>
<dbReference type="EMBL" id="ML179733">
    <property type="protein sequence ID" value="THU82418.1"/>
    <property type="molecule type" value="Genomic_DNA"/>
</dbReference>
<dbReference type="AlphaFoldDB" id="A0A4S8L360"/>
<proteinExistence type="predicted"/>
<dbReference type="GO" id="GO:0003676">
    <property type="term" value="F:nucleic acid binding"/>
    <property type="evidence" value="ECO:0007669"/>
    <property type="project" value="InterPro"/>
</dbReference>
<accession>A0A4S8L360</accession>
<dbReference type="InterPro" id="IPR036397">
    <property type="entry name" value="RNaseH_sf"/>
</dbReference>
<dbReference type="Gene3D" id="3.30.420.10">
    <property type="entry name" value="Ribonuclease H-like superfamily/Ribonuclease H"/>
    <property type="match status" value="1"/>
</dbReference>
<dbReference type="Proteomes" id="UP000297245">
    <property type="component" value="Unassembled WGS sequence"/>
</dbReference>
<feature type="domain" description="RNase H type-1" evidence="2">
    <location>
        <begin position="62"/>
        <end position="145"/>
    </location>
</feature>
<feature type="region of interest" description="Disordered" evidence="1">
    <location>
        <begin position="109"/>
        <end position="131"/>
    </location>
</feature>
<reference evidence="3 4" key="1">
    <citation type="journal article" date="2019" name="Nat. Ecol. Evol.">
        <title>Megaphylogeny resolves global patterns of mushroom evolution.</title>
        <authorList>
            <person name="Varga T."/>
            <person name="Krizsan K."/>
            <person name="Foldi C."/>
            <person name="Dima B."/>
            <person name="Sanchez-Garcia M."/>
            <person name="Sanchez-Ramirez S."/>
            <person name="Szollosi G.J."/>
            <person name="Szarkandi J.G."/>
            <person name="Papp V."/>
            <person name="Albert L."/>
            <person name="Andreopoulos W."/>
            <person name="Angelini C."/>
            <person name="Antonin V."/>
            <person name="Barry K.W."/>
            <person name="Bougher N.L."/>
            <person name="Buchanan P."/>
            <person name="Buyck B."/>
            <person name="Bense V."/>
            <person name="Catcheside P."/>
            <person name="Chovatia M."/>
            <person name="Cooper J."/>
            <person name="Damon W."/>
            <person name="Desjardin D."/>
            <person name="Finy P."/>
            <person name="Geml J."/>
            <person name="Haridas S."/>
            <person name="Hughes K."/>
            <person name="Justo A."/>
            <person name="Karasinski D."/>
            <person name="Kautmanova I."/>
            <person name="Kiss B."/>
            <person name="Kocsube S."/>
            <person name="Kotiranta H."/>
            <person name="LaButti K.M."/>
            <person name="Lechner B.E."/>
            <person name="Liimatainen K."/>
            <person name="Lipzen A."/>
            <person name="Lukacs Z."/>
            <person name="Mihaltcheva S."/>
            <person name="Morgado L.N."/>
            <person name="Niskanen T."/>
            <person name="Noordeloos M.E."/>
            <person name="Ohm R.A."/>
            <person name="Ortiz-Santana B."/>
            <person name="Ovrebo C."/>
            <person name="Racz N."/>
            <person name="Riley R."/>
            <person name="Savchenko A."/>
            <person name="Shiryaev A."/>
            <person name="Soop K."/>
            <person name="Spirin V."/>
            <person name="Szebenyi C."/>
            <person name="Tomsovsky M."/>
            <person name="Tulloss R.E."/>
            <person name="Uehling J."/>
            <person name="Grigoriev I.V."/>
            <person name="Vagvolgyi C."/>
            <person name="Papp T."/>
            <person name="Martin F.M."/>
            <person name="Miettinen O."/>
            <person name="Hibbett D.S."/>
            <person name="Nagy L.G."/>
        </authorList>
    </citation>
    <scope>NUCLEOTIDE SEQUENCE [LARGE SCALE GENOMIC DNA]</scope>
    <source>
        <strain evidence="3 4">CBS 962.96</strain>
    </source>
</reference>
<evidence type="ECO:0000313" key="4">
    <source>
        <dbReference type="Proteomes" id="UP000297245"/>
    </source>
</evidence>
<protein>
    <recommendedName>
        <fullName evidence="2">RNase H type-1 domain-containing protein</fullName>
    </recommendedName>
</protein>
<gene>
    <name evidence="3" type="ORF">K435DRAFT_872330</name>
</gene>
<dbReference type="GO" id="GO:0004523">
    <property type="term" value="F:RNA-DNA hybrid ribonuclease activity"/>
    <property type="evidence" value="ECO:0007669"/>
    <property type="project" value="InterPro"/>
</dbReference>
<evidence type="ECO:0000313" key="3">
    <source>
        <dbReference type="EMBL" id="THU82418.1"/>
    </source>
</evidence>
<dbReference type="PROSITE" id="PS50879">
    <property type="entry name" value="RNASE_H_1"/>
    <property type="match status" value="1"/>
</dbReference>
<organism evidence="3 4">
    <name type="scientific">Dendrothele bispora (strain CBS 962.96)</name>
    <dbReference type="NCBI Taxonomy" id="1314807"/>
    <lineage>
        <taxon>Eukaryota</taxon>
        <taxon>Fungi</taxon>
        <taxon>Dikarya</taxon>
        <taxon>Basidiomycota</taxon>
        <taxon>Agaricomycotina</taxon>
        <taxon>Agaricomycetes</taxon>
        <taxon>Agaricomycetidae</taxon>
        <taxon>Agaricales</taxon>
        <taxon>Agaricales incertae sedis</taxon>
        <taxon>Dendrothele</taxon>
    </lineage>
</organism>
<dbReference type="InterPro" id="IPR002156">
    <property type="entry name" value="RNaseH_domain"/>
</dbReference>
<dbReference type="OrthoDB" id="407198at2759"/>